<protein>
    <recommendedName>
        <fullName evidence="5">Carbohydrate-binding module family 96 domain-containing protein</fullName>
    </recommendedName>
</protein>
<evidence type="ECO:0000313" key="6">
    <source>
        <dbReference type="EMBL" id="SDI57892.1"/>
    </source>
</evidence>
<evidence type="ECO:0000256" key="1">
    <source>
        <dbReference type="ARBA" id="ARBA00004613"/>
    </source>
</evidence>
<dbReference type="GO" id="GO:0004252">
    <property type="term" value="F:serine-type endopeptidase activity"/>
    <property type="evidence" value="ECO:0007669"/>
    <property type="project" value="InterPro"/>
</dbReference>
<keyword evidence="3" id="KW-0732">Signal</keyword>
<dbReference type="InterPro" id="IPR043504">
    <property type="entry name" value="Peptidase_S1_PA_chymotrypsin"/>
</dbReference>
<reference evidence="6 7" key="1">
    <citation type="submission" date="2016-10" db="EMBL/GenBank/DDBJ databases">
        <authorList>
            <person name="de Groot N.N."/>
        </authorList>
    </citation>
    <scope>NUCLEOTIDE SEQUENCE [LARGE SCALE GENOMIC DNA]</scope>
    <source>
        <strain evidence="6 7">CPCC 201354</strain>
    </source>
</reference>
<dbReference type="SUPFAM" id="SSF50494">
    <property type="entry name" value="Trypsin-like serine proteases"/>
    <property type="match status" value="1"/>
</dbReference>
<dbReference type="InterPro" id="IPR018114">
    <property type="entry name" value="TRYPSIN_HIS"/>
</dbReference>
<dbReference type="GO" id="GO:0006508">
    <property type="term" value="P:proteolysis"/>
    <property type="evidence" value="ECO:0007669"/>
    <property type="project" value="InterPro"/>
</dbReference>
<dbReference type="AlphaFoldDB" id="A0A1G8LQB1"/>
<dbReference type="EMBL" id="FNCN01000075">
    <property type="protein sequence ID" value="SDI57892.1"/>
    <property type="molecule type" value="Genomic_DNA"/>
</dbReference>
<dbReference type="InterPro" id="IPR055372">
    <property type="entry name" value="CBM96"/>
</dbReference>
<dbReference type="Gene3D" id="2.40.10.10">
    <property type="entry name" value="Trypsin-like serine proteases"/>
    <property type="match status" value="2"/>
</dbReference>
<comment type="subcellular location">
    <subcellularLocation>
        <location evidence="1">Secreted</location>
    </subcellularLocation>
</comment>
<feature type="region of interest" description="Disordered" evidence="4">
    <location>
        <begin position="508"/>
        <end position="537"/>
    </location>
</feature>
<organism evidence="6 7">
    <name type="scientific">Sinosporangium album</name>
    <dbReference type="NCBI Taxonomy" id="504805"/>
    <lineage>
        <taxon>Bacteria</taxon>
        <taxon>Bacillati</taxon>
        <taxon>Actinomycetota</taxon>
        <taxon>Actinomycetes</taxon>
        <taxon>Streptosporangiales</taxon>
        <taxon>Streptosporangiaceae</taxon>
        <taxon>Sinosporangium</taxon>
    </lineage>
</organism>
<dbReference type="Proteomes" id="UP000198923">
    <property type="component" value="Unassembled WGS sequence"/>
</dbReference>
<gene>
    <name evidence="6" type="ORF">SAMN05421505_1754</name>
</gene>
<dbReference type="STRING" id="504805.SAMN05421505_1754"/>
<evidence type="ECO:0000259" key="5">
    <source>
        <dbReference type="Pfam" id="PF24517"/>
    </source>
</evidence>
<dbReference type="GO" id="GO:0005576">
    <property type="term" value="C:extracellular region"/>
    <property type="evidence" value="ECO:0007669"/>
    <property type="project" value="UniProtKB-SubCell"/>
</dbReference>
<evidence type="ECO:0000313" key="7">
    <source>
        <dbReference type="Proteomes" id="UP000198923"/>
    </source>
</evidence>
<evidence type="ECO:0000256" key="2">
    <source>
        <dbReference type="ARBA" id="ARBA00022525"/>
    </source>
</evidence>
<feature type="domain" description="Carbohydrate-binding module family 96" evidence="5">
    <location>
        <begin position="277"/>
        <end position="388"/>
    </location>
</feature>
<dbReference type="Pfam" id="PF24517">
    <property type="entry name" value="CBM96"/>
    <property type="match status" value="1"/>
</dbReference>
<accession>A0A1G8LQB1</accession>
<proteinExistence type="predicted"/>
<evidence type="ECO:0000256" key="4">
    <source>
        <dbReference type="SAM" id="MobiDB-lite"/>
    </source>
</evidence>
<keyword evidence="7" id="KW-1185">Reference proteome</keyword>
<dbReference type="PROSITE" id="PS00134">
    <property type="entry name" value="TRYPSIN_HIS"/>
    <property type="match status" value="1"/>
</dbReference>
<keyword evidence="2" id="KW-0964">Secreted</keyword>
<dbReference type="InterPro" id="IPR009003">
    <property type="entry name" value="Peptidase_S1_PA"/>
</dbReference>
<name>A0A1G8LQB1_9ACTN</name>
<dbReference type="NCBIfam" id="NF033679">
    <property type="entry name" value="DNRLRE_dom"/>
    <property type="match status" value="1"/>
</dbReference>
<sequence>MRLVNEDPHQPVELLGAATETMRATRHPDGRITMETWSQPVRVQQTTGAWAWIDTTLVEQGGVLRPKVAKTTSHFSPGGSDKPLVTFSPDDKQSVSLRWPTALPRPTVHGNKATYADAGGSGADLVLTALPTGYRQEIVLRSKPSRPVEITLQVESKGLKLRERKGGLDLVTSAGHRISRAYNAATWAKPEGDRKPAAAPRGPGRVKTALSRSKDRQSLVIAPDAALLNARSTTYPLTIASTFTTSTNIDVDIADDGLSADPTRPLLTAGTVFGLPNRTYLQFDTRGLIGNQVLDAKLSLLNTDAPSCGDPVGDGIQVRRVTSRWSQDTLTWANKPTSTDEGARTVTRAFAPLCDPGRLEWPLTDIAQSWAGGTGNFGLELRAANEANPDDNWRALASSEHGGPDTTPKLTATFESFGEPTIVHPAGPDGVEVFTAPQLWRRGMPMAEAQAHALDVADERVAAHSTALGPPMLDMVTGEVVTPAVTPEGQAVATPALTGTAYLSNGGADWSQADEFEGSQESGADGTGASGVTQPFTLSPRVPIVSNSSSRLTTIAGEILGLDAEIPGVDKIIESTVWAERNQVMVQASAVTPALRLALAQRYGTTTVAIWLRPGVERPIRMIAEPDPDISTWKCALDGNGKERDCRLKDGIIGGSTIGEFDAFINGGSRYMSHGGRCSTGFAWGSQSDNYYITAGHCLPTNMPANQTPGLTDNSGTLGDRAGTTYTDGKGSIILPNPRGGLHGDLARIKLTTRVHTASIFSGDRYSHKKRAVVGKWSRSPRKGDQYCNGGYKTGEQCGWVVEDPNAMAEYENPGNQPDDNVYPLVQGSRTGKCTLSGDSGGPVYTVIQPGSPGAGKVMAKGIISGGSRAESTFWPFSCNNYFTDIREVVRTWGGDIKKRSIN</sequence>
<evidence type="ECO:0000256" key="3">
    <source>
        <dbReference type="ARBA" id="ARBA00022729"/>
    </source>
</evidence>
<dbReference type="PROSITE" id="PS00135">
    <property type="entry name" value="TRYPSIN_SER"/>
    <property type="match status" value="1"/>
</dbReference>
<dbReference type="InterPro" id="IPR033116">
    <property type="entry name" value="TRYPSIN_SER"/>
</dbReference>
<dbReference type="CDD" id="cd21112">
    <property type="entry name" value="alphaLP-like"/>
    <property type="match status" value="1"/>
</dbReference>